<dbReference type="Gene3D" id="1.20.1530.20">
    <property type="match status" value="1"/>
</dbReference>
<accession>A0A4R7VKA7</accession>
<feature type="transmembrane region" description="Helical" evidence="7">
    <location>
        <begin position="291"/>
        <end position="324"/>
    </location>
</feature>
<dbReference type="Pfam" id="PF00999">
    <property type="entry name" value="Na_H_Exchanger"/>
    <property type="match status" value="1"/>
</dbReference>
<evidence type="ECO:0000256" key="4">
    <source>
        <dbReference type="ARBA" id="ARBA00022989"/>
    </source>
</evidence>
<feature type="transmembrane region" description="Helical" evidence="7">
    <location>
        <begin position="370"/>
        <end position="391"/>
    </location>
</feature>
<keyword evidence="5" id="KW-0406">Ion transport</keyword>
<feature type="transmembrane region" description="Helical" evidence="7">
    <location>
        <begin position="260"/>
        <end position="279"/>
    </location>
</feature>
<dbReference type="GO" id="GO:0015297">
    <property type="term" value="F:antiporter activity"/>
    <property type="evidence" value="ECO:0007669"/>
    <property type="project" value="InterPro"/>
</dbReference>
<gene>
    <name evidence="9" type="ORF">CLV71_1074</name>
</gene>
<organism evidence="9 10">
    <name type="scientific">Actinophytocola oryzae</name>
    <dbReference type="NCBI Taxonomy" id="502181"/>
    <lineage>
        <taxon>Bacteria</taxon>
        <taxon>Bacillati</taxon>
        <taxon>Actinomycetota</taxon>
        <taxon>Actinomycetes</taxon>
        <taxon>Pseudonocardiales</taxon>
        <taxon>Pseudonocardiaceae</taxon>
    </lineage>
</organism>
<dbReference type="OrthoDB" id="9793589at2"/>
<feature type="transmembrane region" description="Helical" evidence="7">
    <location>
        <begin position="122"/>
        <end position="141"/>
    </location>
</feature>
<feature type="transmembrane region" description="Helical" evidence="7">
    <location>
        <begin position="20"/>
        <end position="41"/>
    </location>
</feature>
<dbReference type="InterPro" id="IPR050794">
    <property type="entry name" value="CPA2_transporter"/>
</dbReference>
<comment type="subcellular location">
    <subcellularLocation>
        <location evidence="1">Membrane</location>
        <topology evidence="1">Multi-pass membrane protein</topology>
    </subcellularLocation>
</comment>
<evidence type="ECO:0000256" key="6">
    <source>
        <dbReference type="ARBA" id="ARBA00023136"/>
    </source>
</evidence>
<feature type="transmembrane region" description="Helical" evidence="7">
    <location>
        <begin position="344"/>
        <end position="363"/>
    </location>
</feature>
<dbReference type="AlphaFoldDB" id="A0A4R7VKA7"/>
<proteinExistence type="predicted"/>
<dbReference type="RefSeq" id="WP_133904378.1">
    <property type="nucleotide sequence ID" value="NZ_SOCP01000007.1"/>
</dbReference>
<feature type="transmembrane region" description="Helical" evidence="7">
    <location>
        <begin position="432"/>
        <end position="455"/>
    </location>
</feature>
<feature type="transmembrane region" description="Helical" evidence="7">
    <location>
        <begin position="190"/>
        <end position="212"/>
    </location>
</feature>
<keyword evidence="4 7" id="KW-1133">Transmembrane helix</keyword>
<evidence type="ECO:0000256" key="5">
    <source>
        <dbReference type="ARBA" id="ARBA00023065"/>
    </source>
</evidence>
<feature type="transmembrane region" description="Helical" evidence="7">
    <location>
        <begin position="224"/>
        <end position="248"/>
    </location>
</feature>
<evidence type="ECO:0000256" key="2">
    <source>
        <dbReference type="ARBA" id="ARBA00022448"/>
    </source>
</evidence>
<keyword evidence="2" id="KW-0813">Transport</keyword>
<dbReference type="InterPro" id="IPR038770">
    <property type="entry name" value="Na+/solute_symporter_sf"/>
</dbReference>
<feature type="domain" description="Cation/H+ exchanger transmembrane" evidence="8">
    <location>
        <begin position="80"/>
        <end position="454"/>
    </location>
</feature>
<evidence type="ECO:0000256" key="7">
    <source>
        <dbReference type="SAM" id="Phobius"/>
    </source>
</evidence>
<dbReference type="EMBL" id="SOCP01000007">
    <property type="protein sequence ID" value="TDV49665.1"/>
    <property type="molecule type" value="Genomic_DNA"/>
</dbReference>
<dbReference type="InterPro" id="IPR006153">
    <property type="entry name" value="Cation/H_exchanger_TM"/>
</dbReference>
<dbReference type="GO" id="GO:1902600">
    <property type="term" value="P:proton transmembrane transport"/>
    <property type="evidence" value="ECO:0007669"/>
    <property type="project" value="InterPro"/>
</dbReference>
<keyword evidence="3 7" id="KW-0812">Transmembrane</keyword>
<reference evidence="9 10" key="1">
    <citation type="submission" date="2019-03" db="EMBL/GenBank/DDBJ databases">
        <title>Genomic Encyclopedia of Archaeal and Bacterial Type Strains, Phase II (KMG-II): from individual species to whole genera.</title>
        <authorList>
            <person name="Goeker M."/>
        </authorList>
    </citation>
    <scope>NUCLEOTIDE SEQUENCE [LARGE SCALE GENOMIC DNA]</scope>
    <source>
        <strain evidence="9 10">DSM 45499</strain>
    </source>
</reference>
<evidence type="ECO:0000313" key="10">
    <source>
        <dbReference type="Proteomes" id="UP000294927"/>
    </source>
</evidence>
<keyword evidence="10" id="KW-1185">Reference proteome</keyword>
<comment type="caution">
    <text evidence="9">The sequence shown here is derived from an EMBL/GenBank/DDBJ whole genome shotgun (WGS) entry which is preliminary data.</text>
</comment>
<evidence type="ECO:0000313" key="9">
    <source>
        <dbReference type="EMBL" id="TDV49665.1"/>
    </source>
</evidence>
<dbReference type="PANTHER" id="PTHR32468">
    <property type="entry name" value="CATION/H + ANTIPORTER"/>
    <property type="match status" value="1"/>
</dbReference>
<dbReference type="GO" id="GO:0016020">
    <property type="term" value="C:membrane"/>
    <property type="evidence" value="ECO:0007669"/>
    <property type="project" value="UniProtKB-SubCell"/>
</dbReference>
<evidence type="ECO:0000259" key="8">
    <source>
        <dbReference type="Pfam" id="PF00999"/>
    </source>
</evidence>
<evidence type="ECO:0000256" key="1">
    <source>
        <dbReference type="ARBA" id="ARBA00004141"/>
    </source>
</evidence>
<keyword evidence="6 7" id="KW-0472">Membrane</keyword>
<evidence type="ECO:0000256" key="3">
    <source>
        <dbReference type="ARBA" id="ARBA00022692"/>
    </source>
</evidence>
<name>A0A4R7VKA7_9PSEU</name>
<feature type="transmembrane region" description="Helical" evidence="7">
    <location>
        <begin position="97"/>
        <end position="116"/>
    </location>
</feature>
<protein>
    <submittedName>
        <fullName evidence="9">Kef-type K+ transport system membrane component KefB</fullName>
    </submittedName>
</protein>
<sequence>MSDETSWVSEETSEPRWRVVGGYVVLAVVPAVVSVVLLGRLRGGPVHQTEPVPHVAVAVPVYQALFGIALIMAGSHAMGALLAALRQPRVIGEIAAGLLLGPSVLGVVAPGLLHALWTSDMIAFLSLLAQLGVVFFMFLVGRDTPFSLLRNGAVRALVSGHATIALPFLSGVVIASTMLAGYRQQTVSPLAFVMFCGIGLSITAFPVLARILSDRGLRDTRVGVLGMATAGVADVSGWCVLALIVAIARGNSTVDALRTVGLTVCFAAAMWWLVRPALARLSDRAGDSRGWLTIVMMTVLLCSAAITQAIGVQAIFGAFLAGVIAPRSRSVTEFAYRLEGPTTWFLMPLFFAVTGIQVSLGTLGSGANWLVIVVLVAVAMAAKLVAGAASARVTGMDGRSSLGLGVMMTCRGMTELIVLQLGLSLGIISGDLYVMLLVMALVTTALTGPLLGYLLPRSRETAALHAPVHTGQ</sequence>
<feature type="transmembrane region" description="Helical" evidence="7">
    <location>
        <begin position="153"/>
        <end position="178"/>
    </location>
</feature>
<feature type="transmembrane region" description="Helical" evidence="7">
    <location>
        <begin position="61"/>
        <end position="85"/>
    </location>
</feature>
<dbReference type="PANTHER" id="PTHR32468:SF0">
    <property type="entry name" value="K(+)_H(+) ANTIPORTER 1"/>
    <property type="match status" value="1"/>
</dbReference>
<dbReference type="Proteomes" id="UP000294927">
    <property type="component" value="Unassembled WGS sequence"/>
</dbReference>